<comment type="caution">
    <text evidence="1">The sequence shown here is derived from an EMBL/GenBank/DDBJ whole genome shotgun (WGS) entry which is preliminary data.</text>
</comment>
<dbReference type="EMBL" id="AEZJ02000017">
    <property type="protein sequence ID" value="EIG93253.1"/>
    <property type="molecule type" value="Genomic_DNA"/>
</dbReference>
<evidence type="ECO:0000313" key="1">
    <source>
        <dbReference type="EMBL" id="EIG93253.1"/>
    </source>
</evidence>
<gene>
    <name evidence="1" type="ORF">EC970246_2393</name>
</gene>
<dbReference type="AlphaFoldDB" id="A0A8E0FN34"/>
<sequence length="50" mass="5643">MVFCKNTKRNPFQGVSFSMFNLNINVLSGIQKTLTHSITTGVINHIMIDM</sequence>
<protein>
    <submittedName>
        <fullName evidence="1">Uncharacterized protein</fullName>
    </submittedName>
</protein>
<proteinExistence type="predicted"/>
<name>A0A8E0FN34_ECOLX</name>
<dbReference type="Proteomes" id="UP000004454">
    <property type="component" value="Unassembled WGS sequence"/>
</dbReference>
<reference evidence="1 2" key="1">
    <citation type="submission" date="2011-12" db="EMBL/GenBank/DDBJ databases">
        <authorList>
            <person name="Brinkac L."/>
            <person name="Radune D."/>
            <person name="Sanka R."/>
            <person name="Selengut J."/>
            <person name="DebRoy C."/>
            <person name="Feng P."/>
            <person name="Fratamico P.M."/>
            <person name="Kapur V."/>
            <person name="Kariyawasam S."/>
            <person name="Losada L."/>
            <person name="Nierman W.C."/>
            <person name="Nelson K."/>
        </authorList>
    </citation>
    <scope>NUCLEOTIDE SEQUENCE [LARGE SCALE GENOMIC DNA]</scope>
    <source>
        <strain evidence="1 2">97.0246</strain>
    </source>
</reference>
<organism evidence="1 2">
    <name type="scientific">Escherichia coli 97.0246</name>
    <dbReference type="NCBI Taxonomy" id="869670"/>
    <lineage>
        <taxon>Bacteria</taxon>
        <taxon>Pseudomonadati</taxon>
        <taxon>Pseudomonadota</taxon>
        <taxon>Gammaproteobacteria</taxon>
        <taxon>Enterobacterales</taxon>
        <taxon>Enterobacteriaceae</taxon>
        <taxon>Escherichia</taxon>
    </lineage>
</organism>
<evidence type="ECO:0000313" key="2">
    <source>
        <dbReference type="Proteomes" id="UP000004454"/>
    </source>
</evidence>
<accession>A0A8E0FN34</accession>